<dbReference type="AlphaFoldDB" id="A0A395M522"/>
<dbReference type="PANTHER" id="PTHR22935">
    <property type="entry name" value="PENICILLIN-BINDING PROTEIN"/>
    <property type="match status" value="1"/>
</dbReference>
<name>A0A395M522_9HYPO</name>
<dbReference type="SUPFAM" id="SSF56601">
    <property type="entry name" value="beta-lactamase/transpeptidase-like"/>
    <property type="match status" value="1"/>
</dbReference>
<accession>A0A395M522</accession>
<dbReference type="EMBL" id="PXXK01000727">
    <property type="protein sequence ID" value="RFN42461.1"/>
    <property type="molecule type" value="Genomic_DNA"/>
</dbReference>
<dbReference type="InterPro" id="IPR001466">
    <property type="entry name" value="Beta-lactam-related"/>
</dbReference>
<comment type="similarity">
    <text evidence="1">Belongs to the beta-lactamase family.</text>
</comment>
<protein>
    <submittedName>
        <fullName evidence="3">Penicillin-binding protein</fullName>
    </submittedName>
</protein>
<comment type="caution">
    <text evidence="3">The sequence shown here is derived from an EMBL/GenBank/DDBJ whole genome shotgun (WGS) entry which is preliminary data.</text>
</comment>
<evidence type="ECO:0000313" key="3">
    <source>
        <dbReference type="EMBL" id="RFN42461.1"/>
    </source>
</evidence>
<feature type="domain" description="Beta-lactamase-related" evidence="2">
    <location>
        <begin position="33"/>
        <end position="178"/>
    </location>
</feature>
<feature type="non-terminal residue" evidence="3">
    <location>
        <position position="1"/>
    </location>
</feature>
<sequence>HLIDSGKYPALANGWSTTISSIIHDDFVLQDSWATEHITLDGAISHRTGMAAHDKAYAGVVEGKEAKPKDIVRNLRNLPLTTEPRVKYSYTNAMYTTVSHVIETVTGKWLGDVMKELIWAPLGMNSTFFDLQDAIHAPNQLASGYYWDKKEGSYREVPFMNVTQLSGSGAVFSNVSIMLSGGGVYAYGAQVYWLPDIRYGVVAFANTALTSNAVEDIMVWKLIQDRLEIPENERFDVETLACLDGTLDAVLAAMSGHTS</sequence>
<dbReference type="Pfam" id="PF00144">
    <property type="entry name" value="Beta-lactamase"/>
    <property type="match status" value="1"/>
</dbReference>
<evidence type="ECO:0000313" key="4">
    <source>
        <dbReference type="Proteomes" id="UP000265631"/>
    </source>
</evidence>
<dbReference type="Gene3D" id="3.40.710.10">
    <property type="entry name" value="DD-peptidase/beta-lactamase superfamily"/>
    <property type="match status" value="1"/>
</dbReference>
<proteinExistence type="inferred from homology"/>
<reference evidence="3 4" key="1">
    <citation type="journal article" date="2018" name="PLoS Pathog.">
        <title>Evolution of structural diversity of trichothecenes, a family of toxins produced by plant pathogenic and entomopathogenic fungi.</title>
        <authorList>
            <person name="Proctor R.H."/>
            <person name="McCormick S.P."/>
            <person name="Kim H.S."/>
            <person name="Cardoza R.E."/>
            <person name="Stanley A.M."/>
            <person name="Lindo L."/>
            <person name="Kelly A."/>
            <person name="Brown D.W."/>
            <person name="Lee T."/>
            <person name="Vaughan M.M."/>
            <person name="Alexander N.J."/>
            <person name="Busman M."/>
            <person name="Gutierrez S."/>
        </authorList>
    </citation>
    <scope>NUCLEOTIDE SEQUENCE [LARGE SCALE GENOMIC DNA]</scope>
    <source>
        <strain evidence="3 4">NRRL 13405</strain>
    </source>
</reference>
<dbReference type="InterPro" id="IPR012338">
    <property type="entry name" value="Beta-lactam/transpept-like"/>
</dbReference>
<dbReference type="PANTHER" id="PTHR22935:SF95">
    <property type="entry name" value="BETA-LACTAMASE-LIKE 1-RELATED"/>
    <property type="match status" value="1"/>
</dbReference>
<dbReference type="InterPro" id="IPR051478">
    <property type="entry name" value="Beta-lactamase-like_AB/R"/>
</dbReference>
<dbReference type="STRING" id="2594813.A0A395M522"/>
<evidence type="ECO:0000259" key="2">
    <source>
        <dbReference type="Pfam" id="PF00144"/>
    </source>
</evidence>
<evidence type="ECO:0000256" key="1">
    <source>
        <dbReference type="ARBA" id="ARBA00038473"/>
    </source>
</evidence>
<organism evidence="3 4">
    <name type="scientific">Fusarium flagelliforme</name>
    <dbReference type="NCBI Taxonomy" id="2675880"/>
    <lineage>
        <taxon>Eukaryota</taxon>
        <taxon>Fungi</taxon>
        <taxon>Dikarya</taxon>
        <taxon>Ascomycota</taxon>
        <taxon>Pezizomycotina</taxon>
        <taxon>Sordariomycetes</taxon>
        <taxon>Hypocreomycetidae</taxon>
        <taxon>Hypocreales</taxon>
        <taxon>Nectriaceae</taxon>
        <taxon>Fusarium</taxon>
        <taxon>Fusarium incarnatum-equiseti species complex</taxon>
    </lineage>
</organism>
<dbReference type="Proteomes" id="UP000265631">
    <property type="component" value="Unassembled WGS sequence"/>
</dbReference>
<keyword evidence="4" id="KW-1185">Reference proteome</keyword>
<gene>
    <name evidence="3" type="ORF">FIE12Z_12808</name>
</gene>